<feature type="non-terminal residue" evidence="1">
    <location>
        <position position="53"/>
    </location>
</feature>
<evidence type="ECO:0000313" key="2">
    <source>
        <dbReference type="Proteomes" id="UP000789920"/>
    </source>
</evidence>
<organism evidence="1 2">
    <name type="scientific">Racocetra persica</name>
    <dbReference type="NCBI Taxonomy" id="160502"/>
    <lineage>
        <taxon>Eukaryota</taxon>
        <taxon>Fungi</taxon>
        <taxon>Fungi incertae sedis</taxon>
        <taxon>Mucoromycota</taxon>
        <taxon>Glomeromycotina</taxon>
        <taxon>Glomeromycetes</taxon>
        <taxon>Diversisporales</taxon>
        <taxon>Gigasporaceae</taxon>
        <taxon>Racocetra</taxon>
    </lineage>
</organism>
<dbReference type="Proteomes" id="UP000789920">
    <property type="component" value="Unassembled WGS sequence"/>
</dbReference>
<proteinExistence type="predicted"/>
<accession>A0ACA9Q7E8</accession>
<protein>
    <submittedName>
        <fullName evidence="1">30749_t:CDS:1</fullName>
    </submittedName>
</protein>
<comment type="caution">
    <text evidence="1">The sequence shown here is derived from an EMBL/GenBank/DDBJ whole genome shotgun (WGS) entry which is preliminary data.</text>
</comment>
<sequence length="53" mass="6268">MATDLNPIENVWKILKDNVQQRRPPPNTYEALKTALLEEWENLDLSIFMNLIK</sequence>
<gene>
    <name evidence="1" type="ORF">RPERSI_LOCUS12277</name>
</gene>
<keyword evidence="2" id="KW-1185">Reference proteome</keyword>
<reference evidence="1" key="1">
    <citation type="submission" date="2021-06" db="EMBL/GenBank/DDBJ databases">
        <authorList>
            <person name="Kallberg Y."/>
            <person name="Tangrot J."/>
            <person name="Rosling A."/>
        </authorList>
    </citation>
    <scope>NUCLEOTIDE SEQUENCE</scope>
    <source>
        <strain evidence="1">MA461A</strain>
    </source>
</reference>
<name>A0ACA9Q7E8_9GLOM</name>
<dbReference type="EMBL" id="CAJVQC010026136">
    <property type="protein sequence ID" value="CAG8732219.1"/>
    <property type="molecule type" value="Genomic_DNA"/>
</dbReference>
<evidence type="ECO:0000313" key="1">
    <source>
        <dbReference type="EMBL" id="CAG8732219.1"/>
    </source>
</evidence>